<evidence type="ECO:0000313" key="2">
    <source>
        <dbReference type="Proteomes" id="UP001497482"/>
    </source>
</evidence>
<name>A0AAV2LG53_KNICA</name>
<organism evidence="1 2">
    <name type="scientific">Knipowitschia caucasica</name>
    <name type="common">Caucasian dwarf goby</name>
    <name type="synonym">Pomatoschistus caucasicus</name>
    <dbReference type="NCBI Taxonomy" id="637954"/>
    <lineage>
        <taxon>Eukaryota</taxon>
        <taxon>Metazoa</taxon>
        <taxon>Chordata</taxon>
        <taxon>Craniata</taxon>
        <taxon>Vertebrata</taxon>
        <taxon>Euteleostomi</taxon>
        <taxon>Actinopterygii</taxon>
        <taxon>Neopterygii</taxon>
        <taxon>Teleostei</taxon>
        <taxon>Neoteleostei</taxon>
        <taxon>Acanthomorphata</taxon>
        <taxon>Gobiaria</taxon>
        <taxon>Gobiiformes</taxon>
        <taxon>Gobioidei</taxon>
        <taxon>Gobiidae</taxon>
        <taxon>Gobiinae</taxon>
        <taxon>Knipowitschia</taxon>
    </lineage>
</organism>
<dbReference type="Proteomes" id="UP001497482">
    <property type="component" value="Chromosome 3"/>
</dbReference>
<accession>A0AAV2LG53</accession>
<sequence>MPWRGRGLLGCESDVLSTVLGGDHAEEEIQQWKAEVEWGREEKASPSSNTPPFALCDQHEWKDNVKLHLLPKRL</sequence>
<dbReference type="AlphaFoldDB" id="A0AAV2LG53"/>
<keyword evidence="2" id="KW-1185">Reference proteome</keyword>
<proteinExistence type="predicted"/>
<reference evidence="1 2" key="1">
    <citation type="submission" date="2024-04" db="EMBL/GenBank/DDBJ databases">
        <authorList>
            <person name="Waldvogel A.-M."/>
            <person name="Schoenle A."/>
        </authorList>
    </citation>
    <scope>NUCLEOTIDE SEQUENCE [LARGE SCALE GENOMIC DNA]</scope>
</reference>
<gene>
    <name evidence="1" type="ORF">KC01_LOCUS29334</name>
</gene>
<dbReference type="EMBL" id="OZ035825">
    <property type="protein sequence ID" value="CAL1601348.1"/>
    <property type="molecule type" value="Genomic_DNA"/>
</dbReference>
<evidence type="ECO:0000313" key="1">
    <source>
        <dbReference type="EMBL" id="CAL1601348.1"/>
    </source>
</evidence>
<protein>
    <submittedName>
        <fullName evidence="1">Uncharacterized protein</fullName>
    </submittedName>
</protein>